<evidence type="ECO:0000259" key="3">
    <source>
        <dbReference type="Pfam" id="PF20256"/>
    </source>
</evidence>
<dbReference type="GO" id="GO:0005506">
    <property type="term" value="F:iron ion binding"/>
    <property type="evidence" value="ECO:0007669"/>
    <property type="project" value="InterPro"/>
</dbReference>
<evidence type="ECO:0000313" key="4">
    <source>
        <dbReference type="EMBL" id="SVB62388.1"/>
    </source>
</evidence>
<dbReference type="Pfam" id="PF20256">
    <property type="entry name" value="MoCoBD_2"/>
    <property type="match status" value="1"/>
</dbReference>
<name>A0A382FH29_9ZZZZ</name>
<dbReference type="InterPro" id="IPR008274">
    <property type="entry name" value="AldOxase/xan_DH_MoCoBD1"/>
</dbReference>
<dbReference type="InterPro" id="IPR016208">
    <property type="entry name" value="Ald_Oxase/xanthine_DH-like"/>
</dbReference>
<protein>
    <submittedName>
        <fullName evidence="4">Uncharacterized protein</fullName>
    </submittedName>
</protein>
<evidence type="ECO:0000256" key="1">
    <source>
        <dbReference type="ARBA" id="ARBA00022505"/>
    </source>
</evidence>
<dbReference type="Pfam" id="PF02738">
    <property type="entry name" value="MoCoBD_1"/>
    <property type="match status" value="1"/>
</dbReference>
<dbReference type="SUPFAM" id="SSF56003">
    <property type="entry name" value="Molybdenum cofactor-binding domain"/>
    <property type="match status" value="1"/>
</dbReference>
<dbReference type="Gene3D" id="3.30.365.10">
    <property type="entry name" value="Aldehyde oxidase/xanthine dehydrogenase, molybdopterin binding domain"/>
    <property type="match status" value="4"/>
</dbReference>
<dbReference type="InterPro" id="IPR046867">
    <property type="entry name" value="AldOxase/xan_DH_MoCoBD2"/>
</dbReference>
<dbReference type="InterPro" id="IPR037165">
    <property type="entry name" value="AldOxase/xan_DH_Mopterin-bd_sf"/>
</dbReference>
<feature type="non-terminal residue" evidence="4">
    <location>
        <position position="524"/>
    </location>
</feature>
<feature type="domain" description="Aldehyde oxidase/xanthine dehydrogenase first molybdopterin binding" evidence="2">
    <location>
        <begin position="1"/>
        <end position="243"/>
    </location>
</feature>
<feature type="non-terminal residue" evidence="4">
    <location>
        <position position="1"/>
    </location>
</feature>
<proteinExistence type="predicted"/>
<gene>
    <name evidence="4" type="ORF">METZ01_LOCUS215242</name>
</gene>
<reference evidence="4" key="1">
    <citation type="submission" date="2018-05" db="EMBL/GenBank/DDBJ databases">
        <authorList>
            <person name="Lanie J.A."/>
            <person name="Ng W.-L."/>
            <person name="Kazmierczak K.M."/>
            <person name="Andrzejewski T.M."/>
            <person name="Davidsen T.M."/>
            <person name="Wayne K.J."/>
            <person name="Tettelin H."/>
            <person name="Glass J.I."/>
            <person name="Rusch D."/>
            <person name="Podicherti R."/>
            <person name="Tsui H.-C.T."/>
            <person name="Winkler M.E."/>
        </authorList>
    </citation>
    <scope>NUCLEOTIDE SEQUENCE</scope>
</reference>
<dbReference type="AlphaFoldDB" id="A0A382FH29"/>
<dbReference type="PANTHER" id="PTHR11908:SF132">
    <property type="entry name" value="ALDEHYDE OXIDASE 1-RELATED"/>
    <property type="match status" value="1"/>
</dbReference>
<sequence length="524" mass="56484">PNNTAFEWEVDAGSISEAKSSSDVVVTQRFVNQRLIPTAMENRGVVVDYNSGTNQITMWTSTQIPHLVRVLLALVTGHPEHLIRVIAPDVGGAFGSKLYLYAEEVIAPIIAKNLKSPVKWVESRSEGYLATTHGRDHITDIEIAGNKDGTITGLDVRTLANMGAYLSTFAPLIPTWLYGLMLSGPYKIPNIYCKVIAPFTNTTPVDAYRGAGRPEATYAVERAVDLFAQEIGMDPAEVRKINFIPPFEDGYEVATTVSYDSGNYIASFERALEMVGYSDFRKEQQEAREQGKLLGIGLSAYVEICGAAPSAVAGTLGARAGLWESANVRIHMTGKVSVFTGSSSHGQGHETAFAQLVSSELGIPVEDIDVIHGDTSQIQMGTGSFGSRSAAVGGGAIHMSTQKIKEKAKKLAAHILEASEEDIEFEDGKLFVRGAPSEGKTIQEIALASYYYTEDIPEDMEPGLEAMSFFDPKNFTWPGGTHIAVVEIDKSTGEVTLLRYVAVDDVGNVINPLIVDGMVHGGAA</sequence>
<evidence type="ECO:0000259" key="2">
    <source>
        <dbReference type="Pfam" id="PF02738"/>
    </source>
</evidence>
<keyword evidence="1" id="KW-0500">Molybdenum</keyword>
<organism evidence="4">
    <name type="scientific">marine metagenome</name>
    <dbReference type="NCBI Taxonomy" id="408172"/>
    <lineage>
        <taxon>unclassified sequences</taxon>
        <taxon>metagenomes</taxon>
        <taxon>ecological metagenomes</taxon>
    </lineage>
</organism>
<dbReference type="EMBL" id="UINC01049974">
    <property type="protein sequence ID" value="SVB62388.1"/>
    <property type="molecule type" value="Genomic_DNA"/>
</dbReference>
<feature type="domain" description="Aldehyde oxidase/xanthine dehydrogenase second molybdopterin binding" evidence="3">
    <location>
        <begin position="271"/>
        <end position="524"/>
    </location>
</feature>
<accession>A0A382FH29</accession>
<dbReference type="GO" id="GO:0016491">
    <property type="term" value="F:oxidoreductase activity"/>
    <property type="evidence" value="ECO:0007669"/>
    <property type="project" value="InterPro"/>
</dbReference>
<dbReference type="PANTHER" id="PTHR11908">
    <property type="entry name" value="XANTHINE DEHYDROGENASE"/>
    <property type="match status" value="1"/>
</dbReference>